<gene>
    <name evidence="2" type="ORF">AUC71_08275</name>
</gene>
<keyword evidence="1" id="KW-1133">Transmembrane helix</keyword>
<accession>A0A1E3WD12</accession>
<sequence>MAAGVLFLVPGWVRRAGALQFAISAVYLVSLSVVAPALWFDPFGALLKIVPLMGATLVVMAFQEKR</sequence>
<feature type="transmembrane region" description="Helical" evidence="1">
    <location>
        <begin position="45"/>
        <end position="62"/>
    </location>
</feature>
<evidence type="ECO:0000313" key="2">
    <source>
        <dbReference type="EMBL" id="ODS03688.1"/>
    </source>
</evidence>
<organism evidence="2 3">
    <name type="scientific">Methyloceanibacter marginalis</name>
    <dbReference type="NCBI Taxonomy" id="1774971"/>
    <lineage>
        <taxon>Bacteria</taxon>
        <taxon>Pseudomonadati</taxon>
        <taxon>Pseudomonadota</taxon>
        <taxon>Alphaproteobacteria</taxon>
        <taxon>Hyphomicrobiales</taxon>
        <taxon>Hyphomicrobiaceae</taxon>
        <taxon>Methyloceanibacter</taxon>
    </lineage>
</organism>
<evidence type="ECO:0000313" key="3">
    <source>
        <dbReference type="Proteomes" id="UP000095042"/>
    </source>
</evidence>
<keyword evidence="1" id="KW-0812">Transmembrane</keyword>
<feature type="transmembrane region" description="Helical" evidence="1">
    <location>
        <begin position="21"/>
        <end position="39"/>
    </location>
</feature>
<keyword evidence="3" id="KW-1185">Reference proteome</keyword>
<dbReference type="InterPro" id="IPR025695">
    <property type="entry name" value="DoxX-like"/>
</dbReference>
<dbReference type="EMBL" id="LPWD01000064">
    <property type="protein sequence ID" value="ODS03688.1"/>
    <property type="molecule type" value="Genomic_DNA"/>
</dbReference>
<dbReference type="AlphaFoldDB" id="A0A1E3WD12"/>
<protein>
    <submittedName>
        <fullName evidence="2">Uncharacterized protein</fullName>
    </submittedName>
</protein>
<dbReference type="Pfam" id="PF13781">
    <property type="entry name" value="DoxX_3"/>
    <property type="match status" value="1"/>
</dbReference>
<comment type="caution">
    <text evidence="2">The sequence shown here is derived from an EMBL/GenBank/DDBJ whole genome shotgun (WGS) entry which is preliminary data.</text>
</comment>
<name>A0A1E3WD12_9HYPH</name>
<reference evidence="2 3" key="1">
    <citation type="journal article" date="2016" name="Environ. Microbiol.">
        <title>New Methyloceanibacter diversity from North Sea sediments includes methanotroph containing solely the soluble methane monooxygenase.</title>
        <authorList>
            <person name="Vekeman B."/>
            <person name="Kerckhof F.M."/>
            <person name="Cremers G."/>
            <person name="de Vos P."/>
            <person name="Vandamme P."/>
            <person name="Boon N."/>
            <person name="Op den Camp H.J."/>
            <person name="Heylen K."/>
        </authorList>
    </citation>
    <scope>NUCLEOTIDE SEQUENCE [LARGE SCALE GENOMIC DNA]</scope>
    <source>
        <strain evidence="2 3">R-67177</strain>
    </source>
</reference>
<dbReference type="Proteomes" id="UP000095042">
    <property type="component" value="Unassembled WGS sequence"/>
</dbReference>
<keyword evidence="1" id="KW-0472">Membrane</keyword>
<evidence type="ECO:0000256" key="1">
    <source>
        <dbReference type="SAM" id="Phobius"/>
    </source>
</evidence>
<proteinExistence type="predicted"/>